<feature type="signal peptide" evidence="1">
    <location>
        <begin position="1"/>
        <end position="21"/>
    </location>
</feature>
<proteinExistence type="predicted"/>
<gene>
    <name evidence="2" type="ORF">GCM10017161_42520</name>
</gene>
<dbReference type="Proteomes" id="UP000623842">
    <property type="component" value="Unassembled WGS sequence"/>
</dbReference>
<dbReference type="RefSeq" id="WP_229854904.1">
    <property type="nucleotide sequence ID" value="NZ_BNCK01000017.1"/>
</dbReference>
<dbReference type="AlphaFoldDB" id="A0A919BTA1"/>
<dbReference type="InterPro" id="IPR018673">
    <property type="entry name" value="DUF2141"/>
</dbReference>
<accession>A0A919BTA1</accession>
<comment type="caution">
    <text evidence="2">The sequence shown here is derived from an EMBL/GenBank/DDBJ whole genome shotgun (WGS) entry which is preliminary data.</text>
</comment>
<evidence type="ECO:0008006" key="4">
    <source>
        <dbReference type="Google" id="ProtNLM"/>
    </source>
</evidence>
<reference evidence="2" key="1">
    <citation type="journal article" date="2014" name="Int. J. Syst. Evol. Microbiol.">
        <title>Complete genome sequence of Corynebacterium casei LMG S-19264T (=DSM 44701T), isolated from a smear-ripened cheese.</title>
        <authorList>
            <consortium name="US DOE Joint Genome Institute (JGI-PGF)"/>
            <person name="Walter F."/>
            <person name="Albersmeier A."/>
            <person name="Kalinowski J."/>
            <person name="Ruckert C."/>
        </authorList>
    </citation>
    <scope>NUCLEOTIDE SEQUENCE</scope>
    <source>
        <strain evidence="2">KCTC 42731</strain>
    </source>
</reference>
<evidence type="ECO:0000256" key="1">
    <source>
        <dbReference type="SAM" id="SignalP"/>
    </source>
</evidence>
<keyword evidence="1" id="KW-0732">Signal</keyword>
<evidence type="ECO:0000313" key="2">
    <source>
        <dbReference type="EMBL" id="GHG08237.1"/>
    </source>
</evidence>
<dbReference type="EMBL" id="BNCK01000017">
    <property type="protein sequence ID" value="GHG08237.1"/>
    <property type="molecule type" value="Genomic_DNA"/>
</dbReference>
<keyword evidence="3" id="KW-1185">Reference proteome</keyword>
<organism evidence="2 3">
    <name type="scientific">Thalassotalea marina</name>
    <dbReference type="NCBI Taxonomy" id="1673741"/>
    <lineage>
        <taxon>Bacteria</taxon>
        <taxon>Pseudomonadati</taxon>
        <taxon>Pseudomonadota</taxon>
        <taxon>Gammaproteobacteria</taxon>
        <taxon>Alteromonadales</taxon>
        <taxon>Colwelliaceae</taxon>
        <taxon>Thalassotalea</taxon>
    </lineage>
</organism>
<protein>
    <recommendedName>
        <fullName evidence="4">DUF2141 domain-containing protein</fullName>
    </recommendedName>
</protein>
<dbReference type="Pfam" id="PF09912">
    <property type="entry name" value="DUF2141"/>
    <property type="match status" value="1"/>
</dbReference>
<reference evidence="2" key="2">
    <citation type="submission" date="2020-09" db="EMBL/GenBank/DDBJ databases">
        <authorList>
            <person name="Sun Q."/>
            <person name="Kim S."/>
        </authorList>
    </citation>
    <scope>NUCLEOTIDE SEQUENCE</scope>
    <source>
        <strain evidence="2">KCTC 42731</strain>
    </source>
</reference>
<feature type="chain" id="PRO_5037183718" description="DUF2141 domain-containing protein" evidence="1">
    <location>
        <begin position="22"/>
        <end position="140"/>
    </location>
</feature>
<name>A0A919BTA1_9GAMM</name>
<sequence>MKRMTLLTTLSLAFASNIALANSVTFTIEQVKNDKGTILAQLFKGATNYKAGKAVSAQQVKAKQGSISITFNNLEPGEYAIRYFHDENNNGKLETNMFGMPTEGYGYSNNAKGNFGPADYNDMKFTVSTTPITTQSTVSY</sequence>
<evidence type="ECO:0000313" key="3">
    <source>
        <dbReference type="Proteomes" id="UP000623842"/>
    </source>
</evidence>